<name>A0A0F9FTH0_9ZZZZ</name>
<dbReference type="InterPro" id="IPR003018">
    <property type="entry name" value="GAF"/>
</dbReference>
<dbReference type="InterPro" id="IPR000700">
    <property type="entry name" value="PAS-assoc_C"/>
</dbReference>
<dbReference type="AlphaFoldDB" id="A0A0F9FTH0"/>
<dbReference type="Pfam" id="PF13185">
    <property type="entry name" value="GAF_2"/>
    <property type="match status" value="1"/>
</dbReference>
<dbReference type="CDD" id="cd00130">
    <property type="entry name" value="PAS"/>
    <property type="match status" value="3"/>
</dbReference>
<dbReference type="NCBIfam" id="TIGR00229">
    <property type="entry name" value="sensory_box"/>
    <property type="match status" value="3"/>
</dbReference>
<feature type="domain" description="PAC" evidence="2">
    <location>
        <begin position="444"/>
        <end position="498"/>
    </location>
</feature>
<gene>
    <name evidence="3" type="ORF">LCGC14_1911530</name>
</gene>
<feature type="domain" description="PAS" evidence="1">
    <location>
        <begin position="246"/>
        <end position="316"/>
    </location>
</feature>
<dbReference type="Pfam" id="PF13188">
    <property type="entry name" value="PAS_8"/>
    <property type="match status" value="1"/>
</dbReference>
<dbReference type="InterPro" id="IPR001610">
    <property type="entry name" value="PAC"/>
</dbReference>
<dbReference type="PANTHER" id="PTHR44757">
    <property type="entry name" value="DIGUANYLATE CYCLASE DGCP"/>
    <property type="match status" value="1"/>
</dbReference>
<dbReference type="PANTHER" id="PTHR44757:SF2">
    <property type="entry name" value="BIOFILM ARCHITECTURE MAINTENANCE PROTEIN MBAA"/>
    <property type="match status" value="1"/>
</dbReference>
<evidence type="ECO:0000259" key="2">
    <source>
        <dbReference type="PROSITE" id="PS50113"/>
    </source>
</evidence>
<dbReference type="SUPFAM" id="SSF55781">
    <property type="entry name" value="GAF domain-like"/>
    <property type="match status" value="1"/>
</dbReference>
<dbReference type="InterPro" id="IPR029016">
    <property type="entry name" value="GAF-like_dom_sf"/>
</dbReference>
<protein>
    <recommendedName>
        <fullName evidence="4">PAS domain-containing protein</fullName>
    </recommendedName>
</protein>
<dbReference type="PROSITE" id="PS50113">
    <property type="entry name" value="PAC"/>
    <property type="match status" value="1"/>
</dbReference>
<proteinExistence type="predicted"/>
<dbReference type="PROSITE" id="PS50112">
    <property type="entry name" value="PAS"/>
    <property type="match status" value="3"/>
</dbReference>
<accession>A0A0F9FTH0</accession>
<reference evidence="3" key="1">
    <citation type="journal article" date="2015" name="Nature">
        <title>Complex archaea that bridge the gap between prokaryotes and eukaryotes.</title>
        <authorList>
            <person name="Spang A."/>
            <person name="Saw J.H."/>
            <person name="Jorgensen S.L."/>
            <person name="Zaremba-Niedzwiedzka K."/>
            <person name="Martijn J."/>
            <person name="Lind A.E."/>
            <person name="van Eijk R."/>
            <person name="Schleper C."/>
            <person name="Guy L."/>
            <person name="Ettema T.J."/>
        </authorList>
    </citation>
    <scope>NUCLEOTIDE SEQUENCE</scope>
</reference>
<dbReference type="Gene3D" id="3.30.450.40">
    <property type="match status" value="1"/>
</dbReference>
<sequence>MEQSHLTNRFLDQSKDAIWMVNRDFQLIYANNAYLLLIHEVAGVEKKINESAFLEVLGKEDMERWKGYYKKAFKGEYFEVEQHYFNSKINEIQFRQTTFEPIAGDKNNLMVACRSKDITRLVKHKSEASQLIDASLDVFCTLNTKGEFVYLSASAFQQWGFTPEELLGKPFMDFVIEEDIAKTKEITALIRKGHNIKTFFNRYLKKDATIAYNLWSATWDDNSKLMYAVARDGKDTIEQEKKLVRSEQSFKALVQGGNDLYAIIDLEGRYIYMSPSSTAIIGIPPEAFIGMDAFEFIHPDDIEQTQSSLKKIATESKVVMELYRAKNQYVEWRWVETVLTNMIDNPAVNGIVVNSRDITKEVEEKHQLKLFESVITNTQDAVLITEAEPFDEPGPKIIYVNEAFVKMTGFTAEEVIGKTPRMLQGPNSNKEELEKLGRALRNWESHEITTINYKKSGEEFWINFEVTPIANDIGRYTHWIAIERDVTEQKNRELEKDLINKINSIFSQSIDNDLPACLTKICQQITKFGDFDFSEIWLPAIDDKRINRVANYSKSKAGSTFSNATKSISSFDLGEGLSGHVWKNMTIDIWDSTEGNWVSNRKIAADKAGIESMMGVPLKDKEKIIGVLLIGTNKERS</sequence>
<feature type="non-terminal residue" evidence="3">
    <location>
        <position position="637"/>
    </location>
</feature>
<dbReference type="Gene3D" id="3.30.450.20">
    <property type="entry name" value="PAS domain"/>
    <property type="match status" value="4"/>
</dbReference>
<dbReference type="Pfam" id="PF13426">
    <property type="entry name" value="PAS_9"/>
    <property type="match status" value="1"/>
</dbReference>
<evidence type="ECO:0008006" key="4">
    <source>
        <dbReference type="Google" id="ProtNLM"/>
    </source>
</evidence>
<dbReference type="InterPro" id="IPR000014">
    <property type="entry name" value="PAS"/>
</dbReference>
<dbReference type="Pfam" id="PF08447">
    <property type="entry name" value="PAS_3"/>
    <property type="match status" value="1"/>
</dbReference>
<evidence type="ECO:0000259" key="1">
    <source>
        <dbReference type="PROSITE" id="PS50112"/>
    </source>
</evidence>
<dbReference type="SMART" id="SM00086">
    <property type="entry name" value="PAC"/>
    <property type="match status" value="2"/>
</dbReference>
<feature type="domain" description="PAS" evidence="1">
    <location>
        <begin position="367"/>
        <end position="443"/>
    </location>
</feature>
<dbReference type="InterPro" id="IPR035965">
    <property type="entry name" value="PAS-like_dom_sf"/>
</dbReference>
<comment type="caution">
    <text evidence="3">The sequence shown here is derived from an EMBL/GenBank/DDBJ whole genome shotgun (WGS) entry which is preliminary data.</text>
</comment>
<dbReference type="SUPFAM" id="SSF55785">
    <property type="entry name" value="PYP-like sensor domain (PAS domain)"/>
    <property type="match status" value="4"/>
</dbReference>
<dbReference type="GO" id="GO:0006355">
    <property type="term" value="P:regulation of DNA-templated transcription"/>
    <property type="evidence" value="ECO:0007669"/>
    <property type="project" value="InterPro"/>
</dbReference>
<dbReference type="Pfam" id="PF00989">
    <property type="entry name" value="PAS"/>
    <property type="match status" value="1"/>
</dbReference>
<dbReference type="InterPro" id="IPR013767">
    <property type="entry name" value="PAS_fold"/>
</dbReference>
<dbReference type="InterPro" id="IPR052155">
    <property type="entry name" value="Biofilm_reg_signaling"/>
</dbReference>
<dbReference type="SMART" id="SM00091">
    <property type="entry name" value="PAS"/>
    <property type="match status" value="4"/>
</dbReference>
<dbReference type="EMBL" id="LAZR01020199">
    <property type="protein sequence ID" value="KKL89754.1"/>
    <property type="molecule type" value="Genomic_DNA"/>
</dbReference>
<feature type="domain" description="PAS" evidence="1">
    <location>
        <begin position="124"/>
        <end position="194"/>
    </location>
</feature>
<dbReference type="InterPro" id="IPR013655">
    <property type="entry name" value="PAS_fold_3"/>
</dbReference>
<organism evidence="3">
    <name type="scientific">marine sediment metagenome</name>
    <dbReference type="NCBI Taxonomy" id="412755"/>
    <lineage>
        <taxon>unclassified sequences</taxon>
        <taxon>metagenomes</taxon>
        <taxon>ecological metagenomes</taxon>
    </lineage>
</organism>
<evidence type="ECO:0000313" key="3">
    <source>
        <dbReference type="EMBL" id="KKL89754.1"/>
    </source>
</evidence>